<keyword evidence="2" id="KW-1185">Reference proteome</keyword>
<evidence type="ECO:0000313" key="2">
    <source>
        <dbReference type="Proteomes" id="UP000298663"/>
    </source>
</evidence>
<reference evidence="1 2" key="2">
    <citation type="journal article" date="2019" name="G3 (Bethesda)">
        <title>Hybrid Assembly of the Genome of the Entomopathogenic Nematode Steinernema carpocapsae Identifies the X-Chromosome.</title>
        <authorList>
            <person name="Serra L."/>
            <person name="Macchietto M."/>
            <person name="Macias-Munoz A."/>
            <person name="McGill C.J."/>
            <person name="Rodriguez I.M."/>
            <person name="Rodriguez B."/>
            <person name="Murad R."/>
            <person name="Mortazavi A."/>
        </authorList>
    </citation>
    <scope>NUCLEOTIDE SEQUENCE [LARGE SCALE GENOMIC DNA]</scope>
    <source>
        <strain evidence="1 2">ALL</strain>
    </source>
</reference>
<protein>
    <submittedName>
        <fullName evidence="1">Uncharacterized protein</fullName>
    </submittedName>
</protein>
<accession>A0A4U5MSA8</accession>
<dbReference type="AlphaFoldDB" id="A0A4U5MSA8"/>
<reference evidence="1 2" key="1">
    <citation type="journal article" date="2015" name="Genome Biol.">
        <title>Comparative genomics of Steinernema reveals deeply conserved gene regulatory networks.</title>
        <authorList>
            <person name="Dillman A.R."/>
            <person name="Macchietto M."/>
            <person name="Porter C.F."/>
            <person name="Rogers A."/>
            <person name="Williams B."/>
            <person name="Antoshechkin I."/>
            <person name="Lee M.M."/>
            <person name="Goodwin Z."/>
            <person name="Lu X."/>
            <person name="Lewis E.E."/>
            <person name="Goodrich-Blair H."/>
            <person name="Stock S.P."/>
            <person name="Adams B.J."/>
            <person name="Sternberg P.W."/>
            <person name="Mortazavi A."/>
        </authorList>
    </citation>
    <scope>NUCLEOTIDE SEQUENCE [LARGE SCALE GENOMIC DNA]</scope>
    <source>
        <strain evidence="1 2">ALL</strain>
    </source>
</reference>
<evidence type="ECO:0000313" key="1">
    <source>
        <dbReference type="EMBL" id="TKR72518.1"/>
    </source>
</evidence>
<organism evidence="1 2">
    <name type="scientific">Steinernema carpocapsae</name>
    <name type="common">Entomopathogenic nematode</name>
    <dbReference type="NCBI Taxonomy" id="34508"/>
    <lineage>
        <taxon>Eukaryota</taxon>
        <taxon>Metazoa</taxon>
        <taxon>Ecdysozoa</taxon>
        <taxon>Nematoda</taxon>
        <taxon>Chromadorea</taxon>
        <taxon>Rhabditida</taxon>
        <taxon>Tylenchina</taxon>
        <taxon>Panagrolaimomorpha</taxon>
        <taxon>Strongyloidoidea</taxon>
        <taxon>Steinernematidae</taxon>
        <taxon>Steinernema</taxon>
    </lineage>
</organism>
<name>A0A4U5MSA8_STECR</name>
<dbReference type="OrthoDB" id="10599329at2759"/>
<comment type="caution">
    <text evidence="1">The sequence shown here is derived from an EMBL/GenBank/DDBJ whole genome shotgun (WGS) entry which is preliminary data.</text>
</comment>
<dbReference type="Proteomes" id="UP000298663">
    <property type="component" value="Unassembled WGS sequence"/>
</dbReference>
<gene>
    <name evidence="1" type="ORF">L596_019952</name>
</gene>
<sequence length="285" mass="31671">MTDFISHHSGLKFSREILCHPVDGFDENKIDWKGAVVLDGSDLDTDSVFCQLKCALPPQEMAGIIKVKPRYVLRKGEKYKLRVKVFDPKAFDTNFYLYVDKEKRPVHLPIRKTDARLNDTYFTEATETEMEGVLSMISTGFELDGIGPKGDPLANSQKATVVKVEAKMEAKEAAKIEAKREVKVEVVEAKIEAKYKPKEAVEAEAKAEAVEAPEAEMEVEATMVEALDAPQAEEAQPAVTVFWVAAAGAAVMAVMATNAKYGWIDLVKVELVHQINELVISKIRR</sequence>
<dbReference type="EMBL" id="AZBU02000006">
    <property type="protein sequence ID" value="TKR72518.1"/>
    <property type="molecule type" value="Genomic_DNA"/>
</dbReference>
<proteinExistence type="predicted"/>